<dbReference type="PANTHER" id="PTHR43481">
    <property type="entry name" value="FRUCTOSE-1-PHOSPHATE PHOSPHATASE"/>
    <property type="match status" value="1"/>
</dbReference>
<dbReference type="NCBIfam" id="TIGR01509">
    <property type="entry name" value="HAD-SF-IA-v3"/>
    <property type="match status" value="1"/>
</dbReference>
<dbReference type="GO" id="GO:0050308">
    <property type="term" value="F:sugar-phosphatase activity"/>
    <property type="evidence" value="ECO:0007669"/>
    <property type="project" value="TreeGrafter"/>
</dbReference>
<comment type="caution">
    <text evidence="1">The sequence shown here is derived from an EMBL/GenBank/DDBJ whole genome shotgun (WGS) entry which is preliminary data.</text>
</comment>
<dbReference type="InterPro" id="IPR023198">
    <property type="entry name" value="PGP-like_dom2"/>
</dbReference>
<dbReference type="Pfam" id="PF00702">
    <property type="entry name" value="Hydrolase"/>
    <property type="match status" value="1"/>
</dbReference>
<dbReference type="PANTHER" id="PTHR43481:SF4">
    <property type="entry name" value="GLYCEROL-1-PHOSPHATE PHOSPHOHYDROLASE 1-RELATED"/>
    <property type="match status" value="1"/>
</dbReference>
<dbReference type="SUPFAM" id="SSF56784">
    <property type="entry name" value="HAD-like"/>
    <property type="match status" value="1"/>
</dbReference>
<reference evidence="1 2" key="1">
    <citation type="submission" date="2019-08" db="EMBL/GenBank/DDBJ databases">
        <title>In-depth cultivation of the pig gut microbiome towards novel bacterial diversity and tailored functional studies.</title>
        <authorList>
            <person name="Wylensek D."/>
            <person name="Hitch T.C.A."/>
            <person name="Clavel T."/>
        </authorList>
    </citation>
    <scope>NUCLEOTIDE SEQUENCE [LARGE SCALE GENOMIC DNA]</scope>
    <source>
        <strain evidence="1 2">LKV-178-WT-2A</strain>
    </source>
</reference>
<proteinExistence type="predicted"/>
<dbReference type="Proteomes" id="UP000438914">
    <property type="component" value="Unassembled WGS sequence"/>
</dbReference>
<dbReference type="InterPro" id="IPR006439">
    <property type="entry name" value="HAD-SF_hydro_IA"/>
</dbReference>
<dbReference type="EMBL" id="VUNG01000050">
    <property type="protein sequence ID" value="MST85762.1"/>
    <property type="molecule type" value="Genomic_DNA"/>
</dbReference>
<name>A0A7K0KIU8_9BACT</name>
<protein>
    <submittedName>
        <fullName evidence="1">HAD-IA family hydrolase</fullName>
    </submittedName>
</protein>
<evidence type="ECO:0000313" key="1">
    <source>
        <dbReference type="EMBL" id="MST85762.1"/>
    </source>
</evidence>
<dbReference type="AlphaFoldDB" id="A0A7K0KIU8"/>
<dbReference type="InterPro" id="IPR051806">
    <property type="entry name" value="HAD-like_SPP"/>
</dbReference>
<dbReference type="InterPro" id="IPR023214">
    <property type="entry name" value="HAD_sf"/>
</dbReference>
<dbReference type="Gene3D" id="3.40.50.1000">
    <property type="entry name" value="HAD superfamily/HAD-like"/>
    <property type="match status" value="1"/>
</dbReference>
<evidence type="ECO:0000313" key="2">
    <source>
        <dbReference type="Proteomes" id="UP000438914"/>
    </source>
</evidence>
<keyword evidence="1" id="KW-0378">Hydrolase</keyword>
<organism evidence="1 2">
    <name type="scientific">Hallella mizrahii</name>
    <dbReference type="NCBI Taxonomy" id="2606637"/>
    <lineage>
        <taxon>Bacteria</taxon>
        <taxon>Pseudomonadati</taxon>
        <taxon>Bacteroidota</taxon>
        <taxon>Bacteroidia</taxon>
        <taxon>Bacteroidales</taxon>
        <taxon>Prevotellaceae</taxon>
        <taxon>Hallella</taxon>
    </lineage>
</organism>
<dbReference type="SFLD" id="SFLDG01135">
    <property type="entry name" value="C1.5.6:_HAD__Beta-PGM__Phospha"/>
    <property type="match status" value="1"/>
</dbReference>
<dbReference type="InterPro" id="IPR036412">
    <property type="entry name" value="HAD-like_sf"/>
</dbReference>
<gene>
    <name evidence="1" type="ORF">FYJ73_13995</name>
</gene>
<dbReference type="RefSeq" id="WP_154535361.1">
    <property type="nucleotide sequence ID" value="NZ_VUNG01000050.1"/>
</dbReference>
<keyword evidence="2" id="KW-1185">Reference proteome</keyword>
<accession>A0A7K0KIU8</accession>
<dbReference type="Gene3D" id="1.10.150.240">
    <property type="entry name" value="Putative phosphatase, domain 2"/>
    <property type="match status" value="1"/>
</dbReference>
<sequence length="238" mass="26394">MQESHPGQNVWKGFRCVLFDMDGVLYDSMPHHAIAWQQSMAEFGITMTAADAYATEGARGIDTIRHFFLLQKHEEITLEQAQKMYDEKTRIFHEMGEAPIFPGVKPLMQAIQASGMSVNVVTGSGQRPLIDKLLMDFSDYLVREHITSAYDVKRGKPYPDPYLQGMRKAGYADPRQAIVVENAPLGVRAGKAAEMFTVAINSGPLPDKALTDEGADVLYPSIEAFLADWPEVVKATGK</sequence>
<dbReference type="SFLD" id="SFLDG01129">
    <property type="entry name" value="C1.5:_HAD__Beta-PGM__Phosphata"/>
    <property type="match status" value="1"/>
</dbReference>
<dbReference type="SFLD" id="SFLDS00003">
    <property type="entry name" value="Haloacid_Dehalogenase"/>
    <property type="match status" value="1"/>
</dbReference>